<dbReference type="Pfam" id="PF07592">
    <property type="entry name" value="DDE_Tnp_ISAZ013"/>
    <property type="match status" value="1"/>
</dbReference>
<evidence type="ECO:0000313" key="2">
    <source>
        <dbReference type="EMBL" id="MBB6551195.1"/>
    </source>
</evidence>
<dbReference type="AlphaFoldDB" id="A0A7X0NX26"/>
<comment type="caution">
    <text evidence="2">The sequence shown here is derived from an EMBL/GenBank/DDBJ whole genome shotgun (WGS) entry which is preliminary data.</text>
</comment>
<dbReference type="EMBL" id="JACHMI010000001">
    <property type="protein sequence ID" value="MBB6551195.1"/>
    <property type="molecule type" value="Genomic_DNA"/>
</dbReference>
<proteinExistence type="predicted"/>
<protein>
    <recommendedName>
        <fullName evidence="4">Transposase</fullName>
    </recommendedName>
</protein>
<feature type="region of interest" description="Disordered" evidence="1">
    <location>
        <begin position="115"/>
        <end position="149"/>
    </location>
</feature>
<evidence type="ECO:0000256" key="1">
    <source>
        <dbReference type="SAM" id="MobiDB-lite"/>
    </source>
</evidence>
<sequence>MGDLLRAAGFSLQGMAKRRAGSQVPDRDAQFQHINTTVEQFLADGSPVVSVDAKKKEPIGDFARAGRTCRPKKRPITAPDHDFTFADTPVAIPYGVYDLGQDVGWVNVAARQARRSRQPLTDPEWDTPGHASQLEASTEITVERHAATR</sequence>
<reference evidence="2 3" key="1">
    <citation type="submission" date="2020-08" db="EMBL/GenBank/DDBJ databases">
        <title>Sequencing the genomes of 1000 actinobacteria strains.</title>
        <authorList>
            <person name="Klenk H.-P."/>
        </authorList>
    </citation>
    <scope>NUCLEOTIDE SEQUENCE [LARGE SCALE GENOMIC DNA]</scope>
    <source>
        <strain evidence="2 3">DSM 43768</strain>
    </source>
</reference>
<dbReference type="InterPro" id="IPR011518">
    <property type="entry name" value="Transposase_36"/>
</dbReference>
<gene>
    <name evidence="2" type="ORF">HD593_005990</name>
</gene>
<organism evidence="2 3">
    <name type="scientific">Nonomuraea rubra</name>
    <dbReference type="NCBI Taxonomy" id="46180"/>
    <lineage>
        <taxon>Bacteria</taxon>
        <taxon>Bacillati</taxon>
        <taxon>Actinomycetota</taxon>
        <taxon>Actinomycetes</taxon>
        <taxon>Streptosporangiales</taxon>
        <taxon>Streptosporangiaceae</taxon>
        <taxon>Nonomuraea</taxon>
    </lineage>
</organism>
<keyword evidence="3" id="KW-1185">Reference proteome</keyword>
<dbReference type="Proteomes" id="UP000565579">
    <property type="component" value="Unassembled WGS sequence"/>
</dbReference>
<accession>A0A7X0NX26</accession>
<name>A0A7X0NX26_9ACTN</name>
<evidence type="ECO:0008006" key="4">
    <source>
        <dbReference type="Google" id="ProtNLM"/>
    </source>
</evidence>
<evidence type="ECO:0000313" key="3">
    <source>
        <dbReference type="Proteomes" id="UP000565579"/>
    </source>
</evidence>